<evidence type="ECO:0000313" key="4">
    <source>
        <dbReference type="Proteomes" id="UP000323324"/>
    </source>
</evidence>
<feature type="signal peptide" evidence="1">
    <location>
        <begin position="1"/>
        <end position="19"/>
    </location>
</feature>
<feature type="domain" description="Outer membrane protein beta-barrel" evidence="2">
    <location>
        <begin position="18"/>
        <end position="162"/>
    </location>
</feature>
<evidence type="ECO:0000259" key="2">
    <source>
        <dbReference type="Pfam" id="PF13568"/>
    </source>
</evidence>
<protein>
    <submittedName>
        <fullName evidence="3">PorT family protein</fullName>
    </submittedName>
</protein>
<dbReference type="AlphaFoldDB" id="A0A8H2LCR3"/>
<reference evidence="3 4" key="1">
    <citation type="submission" date="2019-08" db="EMBL/GenBank/DDBJ databases">
        <title>Genomes of Antarctic Bizionia species.</title>
        <authorList>
            <person name="Bowman J.P."/>
        </authorList>
    </citation>
    <scope>NUCLEOTIDE SEQUENCE [LARGE SCALE GENOMIC DNA]</scope>
    <source>
        <strain evidence="3 4">HFD</strain>
    </source>
</reference>
<gene>
    <name evidence="3" type="ORF">ES676_14160</name>
</gene>
<name>A0A8H2LCR3_9FLAO</name>
<dbReference type="RefSeq" id="WP_148370981.1">
    <property type="nucleotide sequence ID" value="NZ_VSKM01000022.1"/>
</dbReference>
<organism evidence="3 4">
    <name type="scientific">Bizionia saleffrena</name>
    <dbReference type="NCBI Taxonomy" id="291189"/>
    <lineage>
        <taxon>Bacteria</taxon>
        <taxon>Pseudomonadati</taxon>
        <taxon>Bacteroidota</taxon>
        <taxon>Flavobacteriia</taxon>
        <taxon>Flavobacteriales</taxon>
        <taxon>Flavobacteriaceae</taxon>
        <taxon>Bizionia</taxon>
    </lineage>
</organism>
<dbReference type="Pfam" id="PF13568">
    <property type="entry name" value="OMP_b-brl_2"/>
    <property type="match status" value="1"/>
</dbReference>
<dbReference type="SUPFAM" id="SSF56925">
    <property type="entry name" value="OMPA-like"/>
    <property type="match status" value="1"/>
</dbReference>
<dbReference type="EMBL" id="VSKM01000022">
    <property type="protein sequence ID" value="TYB69440.1"/>
    <property type="molecule type" value="Genomic_DNA"/>
</dbReference>
<evidence type="ECO:0000256" key="1">
    <source>
        <dbReference type="SAM" id="SignalP"/>
    </source>
</evidence>
<proteinExistence type="predicted"/>
<keyword evidence="1" id="KW-0732">Signal</keyword>
<dbReference type="Proteomes" id="UP000323324">
    <property type="component" value="Unassembled WGS sequence"/>
</dbReference>
<comment type="caution">
    <text evidence="3">The sequence shown here is derived from an EMBL/GenBank/DDBJ whole genome shotgun (WGS) entry which is preliminary data.</text>
</comment>
<sequence>MKKIVTTALFLVAITSVFAQEQSGFGLKGGVNYNANGDYYNAAKQSSESPESTIGYHIGVFGKMGGNFYFRPELMYTKTETDYSSGSFKLQKLDAPLLVGLHIIGPLQVFAGPSLQYIIDSDFENATIGDFKSDFTVGLNLGVALSFNKVGIDLRYERGFNDKEVSLISDNSTTNINRLDVRAHQLILSLSILL</sequence>
<feature type="chain" id="PRO_5034369136" evidence="1">
    <location>
        <begin position="20"/>
        <end position="194"/>
    </location>
</feature>
<dbReference type="InterPro" id="IPR025665">
    <property type="entry name" value="Beta-barrel_OMP_2"/>
</dbReference>
<evidence type="ECO:0000313" key="3">
    <source>
        <dbReference type="EMBL" id="TYB69440.1"/>
    </source>
</evidence>
<dbReference type="Gene3D" id="2.40.160.20">
    <property type="match status" value="1"/>
</dbReference>
<accession>A0A8H2LCR3</accession>
<dbReference type="InterPro" id="IPR011250">
    <property type="entry name" value="OMP/PagP_B-barrel"/>
</dbReference>
<keyword evidence="4" id="KW-1185">Reference proteome</keyword>